<gene>
    <name evidence="3" type="ORF">CYCCA115_LOCUS13062</name>
</gene>
<feature type="signal peptide" evidence="1">
    <location>
        <begin position="1"/>
        <end position="20"/>
    </location>
</feature>
<feature type="chain" id="PRO_5042154949" description="DUF6816 domain-containing protein" evidence="1">
    <location>
        <begin position="21"/>
        <end position="328"/>
    </location>
</feature>
<reference evidence="3" key="1">
    <citation type="submission" date="2023-08" db="EMBL/GenBank/DDBJ databases">
        <authorList>
            <person name="Audoor S."/>
            <person name="Bilcke G."/>
        </authorList>
    </citation>
    <scope>NUCLEOTIDE SEQUENCE</scope>
</reference>
<evidence type="ECO:0000313" key="4">
    <source>
        <dbReference type="Proteomes" id="UP001295423"/>
    </source>
</evidence>
<sequence length="328" mass="36161">MSILFCIVSMLGMMACQCTGHQLRHQSRGLSRGYDSRLLLPTTKNHANHEPSCTIPRREFSSLLVGAAALSTSNAILGTLPAQAATGNLASKLSQRDPAALANSIFNIPPQTQVYPDFMHGTWKIKCNYAGFLFPSKKISREKLISNAQIPGFQKCSIVALSDIGKDSFDYTLSIDPTSGLEDRIQTLTTQVNSNLGYDAVAAVKYNAKSNPNRISIDFDEYRTINAERVELFANGRESEWIPETKTFVCSEYLRQVTFGTGSSVGIPRQVATNYAHFWTWKQDSEDPNVISGNLLTAAYLDPQDSMFFDEPSKPVAVYSHVLKGVKA</sequence>
<comment type="caution">
    <text evidence="3">The sequence shown here is derived from an EMBL/GenBank/DDBJ whole genome shotgun (WGS) entry which is preliminary data.</text>
</comment>
<keyword evidence="1" id="KW-0732">Signal</keyword>
<organism evidence="3 4">
    <name type="scientific">Cylindrotheca closterium</name>
    <dbReference type="NCBI Taxonomy" id="2856"/>
    <lineage>
        <taxon>Eukaryota</taxon>
        <taxon>Sar</taxon>
        <taxon>Stramenopiles</taxon>
        <taxon>Ochrophyta</taxon>
        <taxon>Bacillariophyta</taxon>
        <taxon>Bacillariophyceae</taxon>
        <taxon>Bacillariophycidae</taxon>
        <taxon>Bacillariales</taxon>
        <taxon>Bacillariaceae</taxon>
        <taxon>Cylindrotheca</taxon>
    </lineage>
</organism>
<dbReference type="Pfam" id="PF20670">
    <property type="entry name" value="DUF6816"/>
    <property type="match status" value="1"/>
</dbReference>
<evidence type="ECO:0000256" key="1">
    <source>
        <dbReference type="SAM" id="SignalP"/>
    </source>
</evidence>
<dbReference type="AlphaFoldDB" id="A0AAD2FSC3"/>
<dbReference type="Proteomes" id="UP001295423">
    <property type="component" value="Unassembled WGS sequence"/>
</dbReference>
<dbReference type="EMBL" id="CAKOGP040001781">
    <property type="protein sequence ID" value="CAJ1951416.1"/>
    <property type="molecule type" value="Genomic_DNA"/>
</dbReference>
<keyword evidence="4" id="KW-1185">Reference proteome</keyword>
<accession>A0AAD2FSC3</accession>
<protein>
    <recommendedName>
        <fullName evidence="2">DUF6816 domain-containing protein</fullName>
    </recommendedName>
</protein>
<evidence type="ECO:0000259" key="2">
    <source>
        <dbReference type="Pfam" id="PF20670"/>
    </source>
</evidence>
<feature type="domain" description="DUF6816" evidence="2">
    <location>
        <begin position="194"/>
        <end position="320"/>
    </location>
</feature>
<dbReference type="InterPro" id="IPR049213">
    <property type="entry name" value="DUF6816"/>
</dbReference>
<proteinExistence type="predicted"/>
<name>A0AAD2FSC3_9STRA</name>
<evidence type="ECO:0000313" key="3">
    <source>
        <dbReference type="EMBL" id="CAJ1951416.1"/>
    </source>
</evidence>